<feature type="compositionally biased region" description="Polar residues" evidence="1">
    <location>
        <begin position="188"/>
        <end position="197"/>
    </location>
</feature>
<reference evidence="2 3" key="1">
    <citation type="journal article" date="2021" name="Environ. Microbiol.">
        <title>Gene family expansions and transcriptome signatures uncover fungal adaptations to wood decay.</title>
        <authorList>
            <person name="Hage H."/>
            <person name="Miyauchi S."/>
            <person name="Viragh M."/>
            <person name="Drula E."/>
            <person name="Min B."/>
            <person name="Chaduli D."/>
            <person name="Navarro D."/>
            <person name="Favel A."/>
            <person name="Norest M."/>
            <person name="Lesage-Meessen L."/>
            <person name="Balint B."/>
            <person name="Merenyi Z."/>
            <person name="de Eugenio L."/>
            <person name="Morin E."/>
            <person name="Martinez A.T."/>
            <person name="Baldrian P."/>
            <person name="Stursova M."/>
            <person name="Martinez M.J."/>
            <person name="Novotny C."/>
            <person name="Magnuson J.K."/>
            <person name="Spatafora J.W."/>
            <person name="Maurice S."/>
            <person name="Pangilinan J."/>
            <person name="Andreopoulos W."/>
            <person name="LaButti K."/>
            <person name="Hundley H."/>
            <person name="Na H."/>
            <person name="Kuo A."/>
            <person name="Barry K."/>
            <person name="Lipzen A."/>
            <person name="Henrissat B."/>
            <person name="Riley R."/>
            <person name="Ahrendt S."/>
            <person name="Nagy L.G."/>
            <person name="Grigoriev I.V."/>
            <person name="Martin F."/>
            <person name="Rosso M.N."/>
        </authorList>
    </citation>
    <scope>NUCLEOTIDE SEQUENCE [LARGE SCALE GENOMIC DNA]</scope>
    <source>
        <strain evidence="2 3">CIRM-BRFM 1785</strain>
    </source>
</reference>
<keyword evidence="3" id="KW-1185">Reference proteome</keyword>
<dbReference type="EMBL" id="JADCUA010000001">
    <property type="protein sequence ID" value="KAH9843985.1"/>
    <property type="molecule type" value="Genomic_DNA"/>
</dbReference>
<evidence type="ECO:0000313" key="2">
    <source>
        <dbReference type="EMBL" id="KAH9843985.1"/>
    </source>
</evidence>
<name>A0ABQ8KYL2_9APHY</name>
<feature type="compositionally biased region" description="Pro residues" evidence="1">
    <location>
        <begin position="108"/>
        <end position="118"/>
    </location>
</feature>
<evidence type="ECO:0008006" key="4">
    <source>
        <dbReference type="Google" id="ProtNLM"/>
    </source>
</evidence>
<feature type="region of interest" description="Disordered" evidence="1">
    <location>
        <begin position="108"/>
        <end position="136"/>
    </location>
</feature>
<feature type="compositionally biased region" description="Basic residues" evidence="1">
    <location>
        <begin position="1"/>
        <end position="12"/>
    </location>
</feature>
<comment type="caution">
    <text evidence="2">The sequence shown here is derived from an EMBL/GenBank/DDBJ whole genome shotgun (WGS) entry which is preliminary data.</text>
</comment>
<dbReference type="GeneID" id="72002862"/>
<evidence type="ECO:0000313" key="3">
    <source>
        <dbReference type="Proteomes" id="UP000814176"/>
    </source>
</evidence>
<protein>
    <recommendedName>
        <fullName evidence="4">Phasin domain-containing protein</fullName>
    </recommendedName>
</protein>
<proteinExistence type="predicted"/>
<accession>A0ABQ8KYL2</accession>
<feature type="compositionally biased region" description="Polar residues" evidence="1">
    <location>
        <begin position="169"/>
        <end position="180"/>
    </location>
</feature>
<feature type="region of interest" description="Disordered" evidence="1">
    <location>
        <begin position="1"/>
        <end position="36"/>
    </location>
</feature>
<feature type="region of interest" description="Disordered" evidence="1">
    <location>
        <begin position="153"/>
        <end position="219"/>
    </location>
</feature>
<sequence>MSVHHRQLHTSSHKPIADEGYISGSEAGSMKHASSKDTTPALKFINTMPATRPSPSSLPVVSNIGFAPRPGGMSVGHIDLSQTSDMPYLTPQQSSAVIAINLRHIRPIPPLPPRPSEPPSGSVSIAGSDATDTPSWTVYDPALEHAILDSEMDDHASEADVDTDDLGHTDQSSEYGTSPSLLEPPSNPVASSSSTAIAPQPINPPTQPHSPIKRTFPRPHKSRVLRSLSGLGTKLAAEWASAINAYGELLAHTPTKASTPGAKKLLLKAKWAMGEMQEAQNNVQIDVLITSGAAAAIADFSDLRRHANWSEDAIELWKKAVDLAEVWRHRFVESNKH</sequence>
<dbReference type="Proteomes" id="UP000814176">
    <property type="component" value="Unassembled WGS sequence"/>
</dbReference>
<gene>
    <name evidence="2" type="ORF">C8Q71DRAFT_730827</name>
</gene>
<organism evidence="2 3">
    <name type="scientific">Rhodofomes roseus</name>
    <dbReference type="NCBI Taxonomy" id="34475"/>
    <lineage>
        <taxon>Eukaryota</taxon>
        <taxon>Fungi</taxon>
        <taxon>Dikarya</taxon>
        <taxon>Basidiomycota</taxon>
        <taxon>Agaricomycotina</taxon>
        <taxon>Agaricomycetes</taxon>
        <taxon>Polyporales</taxon>
        <taxon>Rhodofomes</taxon>
    </lineage>
</organism>
<evidence type="ECO:0000256" key="1">
    <source>
        <dbReference type="SAM" id="MobiDB-lite"/>
    </source>
</evidence>
<dbReference type="RefSeq" id="XP_047784795.1">
    <property type="nucleotide sequence ID" value="XM_047922130.1"/>
</dbReference>